<evidence type="ECO:0000313" key="3">
    <source>
        <dbReference type="Proteomes" id="UP000011115"/>
    </source>
</evidence>
<dbReference type="PaxDb" id="4113-PGSC0003DMT400094593"/>
<accession>M1DUF9</accession>
<proteinExistence type="predicted"/>
<dbReference type="Proteomes" id="UP000011115">
    <property type="component" value="Unassembled WGS sequence"/>
</dbReference>
<dbReference type="HOGENOM" id="CLU_029307_7_1_1"/>
<evidence type="ECO:0000313" key="2">
    <source>
        <dbReference type="EnsemblPlants" id="PGSC0003DMT400094593"/>
    </source>
</evidence>
<feature type="compositionally biased region" description="Polar residues" evidence="1">
    <location>
        <begin position="98"/>
        <end position="107"/>
    </location>
</feature>
<dbReference type="EnsemblPlants" id="PGSC0003DMT400094593">
    <property type="protein sequence ID" value="PGSC0003DMT400094593"/>
    <property type="gene ID" value="PGSC0003DMG400044164"/>
</dbReference>
<organism evidence="2 3">
    <name type="scientific">Solanum tuberosum</name>
    <name type="common">Potato</name>
    <dbReference type="NCBI Taxonomy" id="4113"/>
    <lineage>
        <taxon>Eukaryota</taxon>
        <taxon>Viridiplantae</taxon>
        <taxon>Streptophyta</taxon>
        <taxon>Embryophyta</taxon>
        <taxon>Tracheophyta</taxon>
        <taxon>Spermatophyta</taxon>
        <taxon>Magnoliopsida</taxon>
        <taxon>eudicotyledons</taxon>
        <taxon>Gunneridae</taxon>
        <taxon>Pentapetalae</taxon>
        <taxon>asterids</taxon>
        <taxon>lamiids</taxon>
        <taxon>Solanales</taxon>
        <taxon>Solanaceae</taxon>
        <taxon>Solanoideae</taxon>
        <taxon>Solaneae</taxon>
        <taxon>Solanum</taxon>
    </lineage>
</organism>
<keyword evidence="3" id="KW-1185">Reference proteome</keyword>
<dbReference type="InParanoid" id="M1DUF9"/>
<dbReference type="Gramene" id="PGSC0003DMT400094593">
    <property type="protein sequence ID" value="PGSC0003DMT400094593"/>
    <property type="gene ID" value="PGSC0003DMG400044164"/>
</dbReference>
<reference evidence="3" key="1">
    <citation type="journal article" date="2011" name="Nature">
        <title>Genome sequence and analysis of the tuber crop potato.</title>
        <authorList>
            <consortium name="The Potato Genome Sequencing Consortium"/>
        </authorList>
    </citation>
    <scope>NUCLEOTIDE SEQUENCE [LARGE SCALE GENOMIC DNA]</scope>
    <source>
        <strain evidence="3">cv. DM1-3 516 R44</strain>
    </source>
</reference>
<feature type="region of interest" description="Disordered" evidence="1">
    <location>
        <begin position="91"/>
        <end position="129"/>
    </location>
</feature>
<name>M1DUF9_SOLTU</name>
<evidence type="ECO:0000256" key="1">
    <source>
        <dbReference type="SAM" id="MobiDB-lite"/>
    </source>
</evidence>
<protein>
    <submittedName>
        <fullName evidence="2">Uncharacterized protein</fullName>
    </submittedName>
</protein>
<sequence>MAKILTQLNILSKNVMGAGARSVNAVGVGCANPEEIKFEALYNEEVNFLANQGGAYRSNYPRQGDGSVESELKVQIEMARPKVVGIDMPPRQTRVKNFRQNTKATNRTKTDNEGKKPNANKRTNHRDPTIPSWRSGFFIAIHYI</sequence>
<dbReference type="AlphaFoldDB" id="M1DUF9"/>
<reference evidence="2" key="2">
    <citation type="submission" date="2015-06" db="UniProtKB">
        <authorList>
            <consortium name="EnsemblPlants"/>
        </authorList>
    </citation>
    <scope>IDENTIFICATION</scope>
    <source>
        <strain evidence="2">DM1-3 516 R44</strain>
    </source>
</reference>